<gene>
    <name evidence="2" type="ORF">AMJ74_01015</name>
</gene>
<evidence type="ECO:0000313" key="3">
    <source>
        <dbReference type="Proteomes" id="UP000050975"/>
    </source>
</evidence>
<dbReference type="AlphaFoldDB" id="A0A0S8K154"/>
<name>A0A0S8K154_UNCW3</name>
<evidence type="ECO:0000313" key="2">
    <source>
        <dbReference type="EMBL" id="KPL15689.1"/>
    </source>
</evidence>
<accession>A0A0S8K154</accession>
<dbReference type="EMBL" id="LJVE01000008">
    <property type="protein sequence ID" value="KPL15689.1"/>
    <property type="molecule type" value="Genomic_DNA"/>
</dbReference>
<proteinExistence type="predicted"/>
<feature type="compositionally biased region" description="Basic and acidic residues" evidence="1">
    <location>
        <begin position="25"/>
        <end position="41"/>
    </location>
</feature>
<evidence type="ECO:0000256" key="1">
    <source>
        <dbReference type="SAM" id="MobiDB-lite"/>
    </source>
</evidence>
<organism evidence="2 3">
    <name type="scientific">candidate division WOR_3 bacterium SM1_77</name>
    <dbReference type="NCBI Taxonomy" id="1703778"/>
    <lineage>
        <taxon>Bacteria</taxon>
        <taxon>Bacteria division WOR-3</taxon>
    </lineage>
</organism>
<dbReference type="Proteomes" id="UP000050975">
    <property type="component" value="Unassembled WGS sequence"/>
</dbReference>
<reference evidence="2 3" key="1">
    <citation type="journal article" date="2015" name="Microbiome">
        <title>Genomic resolution of linkages in carbon, nitrogen, and sulfur cycling among widespread estuary sediment bacteria.</title>
        <authorList>
            <person name="Baker B.J."/>
            <person name="Lazar C.S."/>
            <person name="Teske A.P."/>
            <person name="Dick G.J."/>
        </authorList>
    </citation>
    <scope>NUCLEOTIDE SEQUENCE [LARGE SCALE GENOMIC DNA]</scope>
    <source>
        <strain evidence="2">SM1_77</strain>
    </source>
</reference>
<protein>
    <submittedName>
        <fullName evidence="2">Uncharacterized protein</fullName>
    </submittedName>
</protein>
<sequence>MDIIEKLKKEKKIRSVFDVILEDKNAKENPEPKPNDIEVRELNPAQPVVSEPERVEAEPAGTRPVREFRTEGMHEFDIESLGASSDGAIRIEYKTQVCKLIDAGDFDQAIELLKDLKSKLTGKQQS</sequence>
<feature type="region of interest" description="Disordered" evidence="1">
    <location>
        <begin position="25"/>
        <end position="64"/>
    </location>
</feature>
<comment type="caution">
    <text evidence="2">The sequence shown here is derived from an EMBL/GenBank/DDBJ whole genome shotgun (WGS) entry which is preliminary data.</text>
</comment>